<name>A0A809R772_9BACT</name>
<organism evidence="2 3">
    <name type="scientific">Candidatus Nitrosymbiomonas proteolyticus</name>
    <dbReference type="NCBI Taxonomy" id="2608984"/>
    <lineage>
        <taxon>Bacteria</taxon>
        <taxon>Bacillati</taxon>
        <taxon>Armatimonadota</taxon>
        <taxon>Armatimonadota incertae sedis</taxon>
        <taxon>Candidatus Nitrosymbiomonas</taxon>
    </lineage>
</organism>
<accession>A0A809R772</accession>
<dbReference type="Proteomes" id="UP000662873">
    <property type="component" value="Chromosome"/>
</dbReference>
<sequence>MTKVGVVALLASFVLGGQPQGPAAQETGPTGGLPTLRPSEREMAMVAEQEGGLSHRPTESIDPKILAEPTTTLEAATTFQKVETALRRVVLVDSAAVPLKSGASSSAATRNQVIDELDRLFELCRPKFKFTPRLSEFDDGVLSIPADQPQRVKLERLIAWGCVGRVAPLATSKETSIGLADFGDAVGLFLARMADLTHTPSSQWSPYMNAHGG</sequence>
<reference evidence="2" key="1">
    <citation type="journal article" name="DNA Res.">
        <title>The physiological potential of anammox bacteria as revealed by their core genome structure.</title>
        <authorList>
            <person name="Okubo T."/>
            <person name="Toyoda A."/>
            <person name="Fukuhara K."/>
            <person name="Uchiyama I."/>
            <person name="Harigaya Y."/>
            <person name="Kuroiwa M."/>
            <person name="Suzuki T."/>
            <person name="Murakami Y."/>
            <person name="Suwa Y."/>
            <person name="Takami H."/>
        </authorList>
    </citation>
    <scope>NUCLEOTIDE SEQUENCE</scope>
    <source>
        <strain evidence="2">317325-2</strain>
    </source>
</reference>
<dbReference type="EMBL" id="AP021858">
    <property type="protein sequence ID" value="BBO22538.1"/>
    <property type="molecule type" value="Genomic_DNA"/>
</dbReference>
<feature type="region of interest" description="Disordered" evidence="1">
    <location>
        <begin position="18"/>
        <end position="37"/>
    </location>
</feature>
<gene>
    <name evidence="2" type="ORF">NPRO_01330</name>
</gene>
<evidence type="ECO:0000313" key="3">
    <source>
        <dbReference type="Proteomes" id="UP000662873"/>
    </source>
</evidence>
<proteinExistence type="predicted"/>
<evidence type="ECO:0000256" key="1">
    <source>
        <dbReference type="SAM" id="MobiDB-lite"/>
    </source>
</evidence>
<dbReference type="AlphaFoldDB" id="A0A809R772"/>
<evidence type="ECO:0000313" key="2">
    <source>
        <dbReference type="EMBL" id="BBO22538.1"/>
    </source>
</evidence>
<dbReference type="KEGG" id="npy:NPRO_01330"/>
<protein>
    <submittedName>
        <fullName evidence="2">Uncharacterized protein</fullName>
    </submittedName>
</protein>